<dbReference type="InterPro" id="IPR004878">
    <property type="entry name" value="Otopetrin"/>
</dbReference>
<accession>A0AAV7PPA8</accession>
<proteinExistence type="inferred from homology"/>
<evidence type="ECO:0008006" key="15">
    <source>
        <dbReference type="Google" id="ProtNLM"/>
    </source>
</evidence>
<comment type="subcellular location">
    <subcellularLocation>
        <location evidence="1">Cell membrane</location>
        <topology evidence="1">Multi-pass membrane protein</topology>
    </subcellularLocation>
</comment>
<evidence type="ECO:0000256" key="6">
    <source>
        <dbReference type="ARBA" id="ARBA00022781"/>
    </source>
</evidence>
<feature type="transmembrane region" description="Helical" evidence="12">
    <location>
        <begin position="86"/>
        <end position="104"/>
    </location>
</feature>
<evidence type="ECO:0000256" key="2">
    <source>
        <dbReference type="ARBA" id="ARBA00006513"/>
    </source>
</evidence>
<dbReference type="Pfam" id="PF03189">
    <property type="entry name" value="Otopetrin"/>
    <property type="match status" value="1"/>
</dbReference>
<keyword evidence="10" id="KW-0407">Ion channel</keyword>
<dbReference type="Proteomes" id="UP001066276">
    <property type="component" value="Chromosome 7"/>
</dbReference>
<feature type="transmembrane region" description="Helical" evidence="12">
    <location>
        <begin position="157"/>
        <end position="178"/>
    </location>
</feature>
<feature type="transmembrane region" description="Helical" evidence="12">
    <location>
        <begin position="289"/>
        <end position="307"/>
    </location>
</feature>
<reference evidence="13" key="1">
    <citation type="journal article" date="2022" name="bioRxiv">
        <title>Sequencing and chromosome-scale assembly of the giantPleurodeles waltlgenome.</title>
        <authorList>
            <person name="Brown T."/>
            <person name="Elewa A."/>
            <person name="Iarovenko S."/>
            <person name="Subramanian E."/>
            <person name="Araus A.J."/>
            <person name="Petzold A."/>
            <person name="Susuki M."/>
            <person name="Suzuki K.-i.T."/>
            <person name="Hayashi T."/>
            <person name="Toyoda A."/>
            <person name="Oliveira C."/>
            <person name="Osipova E."/>
            <person name="Leigh N.D."/>
            <person name="Simon A."/>
            <person name="Yun M.H."/>
        </authorList>
    </citation>
    <scope>NUCLEOTIDE SEQUENCE</scope>
    <source>
        <strain evidence="13">20211129_DDA</strain>
        <tissue evidence="13">Liver</tissue>
    </source>
</reference>
<comment type="similarity">
    <text evidence="2">Belongs to the otopetrin family.</text>
</comment>
<evidence type="ECO:0000256" key="10">
    <source>
        <dbReference type="ARBA" id="ARBA00023303"/>
    </source>
</evidence>
<keyword evidence="8" id="KW-0406">Ion transport</keyword>
<sequence>MADQLPEQRKRPSLSSDGSSLVEKIRYEKSWLHRHCSSVAMRDKKAKKSGQLFSGLLVMNVVFLGSALISSMIFNKVAITPFDVKVFLSLLMVLSSCWLLYYMLGTSRKPHAVLYRDVHAGAFWLRGSLVLFGTCSLMLAVFNIGFEVSRPGCESPINIIFPCLEIVFISLQTGLLWFYCKDCVQVQHTLTRYGLMLTLATDLLLWTLAVANDSIHEEIEYFSKSSNNQSSPEGRCCYALSFSLVPLLKAVNLDNEDITLEGQTENSSSCNCTGRYYCRVFYQGYLTLYPFNLEYNLIGCSMLYIMWENVGRRAAHHSTHILPRFRFHGVLFGPLLGIVVLLVGVCVFIFYQIRATSFTLTQREFVLYYGYHIALLPLMTMCSVAGTIIHSLEERQLDPHKNPTRSLDTILLLGSALGQFAISYYSIVAVVATDTRDLVNSLNLTNSVILIFQHIGQNIFIIEGLRKQPPGEGVIHLQLHRRSSAPGLTYIKQDANPPVKGQGLAEGKVKEEEKSVEEEPPEGIKPRSTSIPSLRRASQIYLEAYSNLNWKRRAVKEIALFLILSNIIVSNEPSSSYFFGS</sequence>
<evidence type="ECO:0000256" key="7">
    <source>
        <dbReference type="ARBA" id="ARBA00022989"/>
    </source>
</evidence>
<evidence type="ECO:0000256" key="11">
    <source>
        <dbReference type="SAM" id="MobiDB-lite"/>
    </source>
</evidence>
<evidence type="ECO:0000256" key="12">
    <source>
        <dbReference type="SAM" id="Phobius"/>
    </source>
</evidence>
<organism evidence="13 14">
    <name type="scientific">Pleurodeles waltl</name>
    <name type="common">Iberian ribbed newt</name>
    <dbReference type="NCBI Taxonomy" id="8319"/>
    <lineage>
        <taxon>Eukaryota</taxon>
        <taxon>Metazoa</taxon>
        <taxon>Chordata</taxon>
        <taxon>Craniata</taxon>
        <taxon>Vertebrata</taxon>
        <taxon>Euteleostomi</taxon>
        <taxon>Amphibia</taxon>
        <taxon>Batrachia</taxon>
        <taxon>Caudata</taxon>
        <taxon>Salamandroidea</taxon>
        <taxon>Salamandridae</taxon>
        <taxon>Pleurodelinae</taxon>
        <taxon>Pleurodeles</taxon>
    </lineage>
</organism>
<evidence type="ECO:0000313" key="13">
    <source>
        <dbReference type="EMBL" id="KAJ1130006.1"/>
    </source>
</evidence>
<dbReference type="PANTHER" id="PTHR21522:SF36">
    <property type="entry name" value="PROTON CHANNEL OTOP3"/>
    <property type="match status" value="1"/>
</dbReference>
<evidence type="ECO:0000256" key="3">
    <source>
        <dbReference type="ARBA" id="ARBA00022448"/>
    </source>
</evidence>
<keyword evidence="5 12" id="KW-0812">Transmembrane</keyword>
<name>A0AAV7PPA8_PLEWA</name>
<keyword evidence="9 12" id="KW-0472">Membrane</keyword>
<feature type="transmembrane region" description="Helical" evidence="12">
    <location>
        <begin position="327"/>
        <end position="353"/>
    </location>
</feature>
<evidence type="ECO:0000256" key="1">
    <source>
        <dbReference type="ARBA" id="ARBA00004651"/>
    </source>
</evidence>
<keyword evidence="14" id="KW-1185">Reference proteome</keyword>
<evidence type="ECO:0000256" key="8">
    <source>
        <dbReference type="ARBA" id="ARBA00023065"/>
    </source>
</evidence>
<feature type="transmembrane region" description="Helical" evidence="12">
    <location>
        <begin position="410"/>
        <end position="432"/>
    </location>
</feature>
<dbReference type="GO" id="GO:0015252">
    <property type="term" value="F:proton channel activity"/>
    <property type="evidence" value="ECO:0007669"/>
    <property type="project" value="InterPro"/>
</dbReference>
<feature type="transmembrane region" description="Helical" evidence="12">
    <location>
        <begin position="365"/>
        <end position="389"/>
    </location>
</feature>
<evidence type="ECO:0000313" key="14">
    <source>
        <dbReference type="Proteomes" id="UP001066276"/>
    </source>
</evidence>
<gene>
    <name evidence="13" type="ORF">NDU88_008364</name>
</gene>
<keyword evidence="7 12" id="KW-1133">Transmembrane helix</keyword>
<feature type="transmembrane region" description="Helical" evidence="12">
    <location>
        <begin position="52"/>
        <end position="74"/>
    </location>
</feature>
<keyword evidence="4" id="KW-1003">Cell membrane</keyword>
<evidence type="ECO:0000256" key="4">
    <source>
        <dbReference type="ARBA" id="ARBA00022475"/>
    </source>
</evidence>
<protein>
    <recommendedName>
        <fullName evidence="15">Otopetrin 3</fullName>
    </recommendedName>
</protein>
<comment type="caution">
    <text evidence="13">The sequence shown here is derived from an EMBL/GenBank/DDBJ whole genome shotgun (WGS) entry which is preliminary data.</text>
</comment>
<feature type="transmembrane region" description="Helical" evidence="12">
    <location>
        <begin position="124"/>
        <end position="145"/>
    </location>
</feature>
<evidence type="ECO:0000256" key="5">
    <source>
        <dbReference type="ARBA" id="ARBA00022692"/>
    </source>
</evidence>
<dbReference type="EMBL" id="JANPWB010000011">
    <property type="protein sequence ID" value="KAJ1130006.1"/>
    <property type="molecule type" value="Genomic_DNA"/>
</dbReference>
<keyword evidence="6" id="KW-0375">Hydrogen ion transport</keyword>
<dbReference type="GO" id="GO:0005886">
    <property type="term" value="C:plasma membrane"/>
    <property type="evidence" value="ECO:0007669"/>
    <property type="project" value="UniProtKB-SubCell"/>
</dbReference>
<feature type="region of interest" description="Disordered" evidence="11">
    <location>
        <begin position="490"/>
        <end position="530"/>
    </location>
</feature>
<keyword evidence="3" id="KW-0813">Transport</keyword>
<evidence type="ECO:0000256" key="9">
    <source>
        <dbReference type="ARBA" id="ARBA00023136"/>
    </source>
</evidence>
<dbReference type="AlphaFoldDB" id="A0AAV7PPA8"/>
<dbReference type="PANTHER" id="PTHR21522">
    <property type="entry name" value="PROTON CHANNEL OTOP"/>
    <property type="match status" value="1"/>
</dbReference>